<dbReference type="eggNOG" id="COG4239">
    <property type="taxonomic scope" value="Bacteria"/>
</dbReference>
<protein>
    <submittedName>
        <fullName evidence="2">Oligopeptide transport system permease protein OppC</fullName>
    </submittedName>
</protein>
<evidence type="ECO:0000256" key="1">
    <source>
        <dbReference type="SAM" id="Phobius"/>
    </source>
</evidence>
<dbReference type="PANTHER" id="PTHR30325">
    <property type="entry name" value="MEMBRANE COMPONENT OF ABC TRANSPORTER"/>
    <property type="match status" value="1"/>
</dbReference>
<dbReference type="EMBL" id="BBMN01000018">
    <property type="protein sequence ID" value="GAL07586.1"/>
    <property type="molecule type" value="Genomic_DNA"/>
</dbReference>
<name>A0A090QXI4_9GAMM</name>
<evidence type="ECO:0000313" key="3">
    <source>
        <dbReference type="Proteomes" id="UP000029227"/>
    </source>
</evidence>
<keyword evidence="1" id="KW-0812">Transmembrane</keyword>
<keyword evidence="1" id="KW-0472">Membrane</keyword>
<reference evidence="2 3" key="1">
    <citation type="journal article" date="2014" name="Genome Announc.">
        <title>Draft Genome Sequences of Two Vibrionaceae Species, Vibrio ponticus C121 and Photobacterium aphoticum C119, Isolated as Coral Reef Microbiota.</title>
        <authorList>
            <person name="Al-saari N."/>
            <person name="Meirelles P.M."/>
            <person name="Mino S."/>
            <person name="Suda W."/>
            <person name="Oshima K."/>
            <person name="Hattori M."/>
            <person name="Ohkuma M."/>
            <person name="Thompson F.L."/>
            <person name="Gomez-Gil B."/>
            <person name="Sawabe T."/>
            <person name="Sawabe T."/>
        </authorList>
    </citation>
    <scope>NUCLEOTIDE SEQUENCE [LARGE SCALE GENOMIC DNA]</scope>
    <source>
        <strain evidence="2 3">JCM 19237</strain>
    </source>
</reference>
<comment type="caution">
    <text evidence="2">The sequence shown here is derived from an EMBL/GenBank/DDBJ whole genome shotgun (WGS) entry which is preliminary data.</text>
</comment>
<dbReference type="AlphaFoldDB" id="A0A090QXI4"/>
<organism evidence="2 3">
    <name type="scientific">Photobacterium aphoticum</name>
    <dbReference type="NCBI Taxonomy" id="754436"/>
    <lineage>
        <taxon>Bacteria</taxon>
        <taxon>Pseudomonadati</taxon>
        <taxon>Pseudomonadota</taxon>
        <taxon>Gammaproteobacteria</taxon>
        <taxon>Vibrionales</taxon>
        <taxon>Vibrionaceae</taxon>
        <taxon>Photobacterium</taxon>
    </lineage>
</organism>
<gene>
    <name evidence="2" type="ORF">JCM19237_824</name>
</gene>
<proteinExistence type="predicted"/>
<sequence length="94" mass="10825">MLNLNPLTQKKIKRFKEIKRGYWSFIILSILLVLSLFAELLINSKALVVKYNGSYSFPVISDVRLGNEFGQAQPVKRITVCCRKRLRPKVVTTL</sequence>
<feature type="transmembrane region" description="Helical" evidence="1">
    <location>
        <begin position="21"/>
        <end position="42"/>
    </location>
</feature>
<dbReference type="PANTHER" id="PTHR30325:SF0">
    <property type="entry name" value="INNER MEMBRANE ABC TRANSPORTER PERMEASE PROTEIN YEJE"/>
    <property type="match status" value="1"/>
</dbReference>
<evidence type="ECO:0000313" key="2">
    <source>
        <dbReference type="EMBL" id="GAL07586.1"/>
    </source>
</evidence>
<keyword evidence="1" id="KW-1133">Transmembrane helix</keyword>
<accession>A0A090QXI4</accession>
<dbReference type="STRING" id="754436.JCM19237_824"/>
<dbReference type="GO" id="GO:0042884">
    <property type="term" value="P:microcin transport"/>
    <property type="evidence" value="ECO:0007669"/>
    <property type="project" value="TreeGrafter"/>
</dbReference>
<dbReference type="Proteomes" id="UP000029227">
    <property type="component" value="Unassembled WGS sequence"/>
</dbReference>